<gene>
    <name evidence="1" type="ORF">ATC1_13739</name>
</gene>
<dbReference type="STRING" id="1678840.ATC1_13739"/>
<sequence length="410" mass="47038">MAKSFIDILMDSIMETTMIPKAQTERVVEPILSMYIEDVLTETLQEDPVFSGSIRMICPEFPLKKPDNNQSTNVDWLMINPDRNQLLLVELKTADTSDNLNQIEIYHSIQKKVMDRKTGLFLIEDIKQVRDASSESGKYQYILEKKVLPNQKEIIACREAKILYLVPKSMETKVKSHVDMVLTFGMLAKSISGLFAEEWSIIHSRLCELDDLSRNTRNQTSPKFQTTSGQNYKEIYSFDAILDLCKKRGDSILVGFMGGISELEKRDLDSLVVRAFKWDESSSSIGKKEICNWIPGFTFLKIVDSKRDRVKSTNSDEWITSSNRSGNWQGTLNFYEMYKLCEEQRDDIIIGFLGGKEAFSNCGLDALKIRPSYKWDYAKKLSGKKQSNWLTGTMVIKLLEHFYGYTSNKA</sequence>
<dbReference type="Proteomes" id="UP000053370">
    <property type="component" value="Unassembled WGS sequence"/>
</dbReference>
<organism evidence="1">
    <name type="scientific">Flexilinea flocculi</name>
    <dbReference type="NCBI Taxonomy" id="1678840"/>
    <lineage>
        <taxon>Bacteria</taxon>
        <taxon>Bacillati</taxon>
        <taxon>Chloroflexota</taxon>
        <taxon>Anaerolineae</taxon>
        <taxon>Anaerolineales</taxon>
        <taxon>Anaerolineaceae</taxon>
        <taxon>Flexilinea</taxon>
    </lineage>
</organism>
<dbReference type="AlphaFoldDB" id="A0A0S7BW26"/>
<dbReference type="RefSeq" id="WP_062280598.1">
    <property type="nucleotide sequence ID" value="NZ_DF968181.1"/>
</dbReference>
<proteinExistence type="predicted"/>
<dbReference type="OrthoDB" id="1100000at2"/>
<reference evidence="1" key="1">
    <citation type="journal article" date="2015" name="Genome Announc.">
        <title>Draft Genome Sequence of Anaerolineae Strain TC1, a Novel Isolate from a Methanogenic Wastewater Treatment System.</title>
        <authorList>
            <person name="Matsuura N."/>
            <person name="Tourlousse D.M."/>
            <person name="Sun L."/>
            <person name="Toyonaga M."/>
            <person name="Kuroda K."/>
            <person name="Ohashi A."/>
            <person name="Cruz R."/>
            <person name="Yamaguchi T."/>
            <person name="Sekiguchi Y."/>
        </authorList>
    </citation>
    <scope>NUCLEOTIDE SEQUENCE [LARGE SCALE GENOMIC DNA]</scope>
    <source>
        <strain evidence="1">TC1</strain>
    </source>
</reference>
<dbReference type="EMBL" id="DF968181">
    <property type="protein sequence ID" value="GAP40760.1"/>
    <property type="molecule type" value="Genomic_DNA"/>
</dbReference>
<keyword evidence="2" id="KW-1185">Reference proteome</keyword>
<name>A0A0S7BW26_9CHLR</name>
<evidence type="ECO:0000313" key="1">
    <source>
        <dbReference type="EMBL" id="GAP40760.1"/>
    </source>
</evidence>
<protein>
    <submittedName>
        <fullName evidence="1">Uncharacterized protein</fullName>
    </submittedName>
</protein>
<accession>A0A0S7BW26</accession>
<evidence type="ECO:0000313" key="2">
    <source>
        <dbReference type="Proteomes" id="UP000053370"/>
    </source>
</evidence>